<keyword evidence="3" id="KW-0597">Phosphoprotein</keyword>
<feature type="compositionally biased region" description="Low complexity" evidence="8">
    <location>
        <begin position="382"/>
        <end position="392"/>
    </location>
</feature>
<comment type="subcellular location">
    <subcellularLocation>
        <location evidence="1">Cytoplasm</location>
        <location evidence="1">Cytoskeleton</location>
    </subcellularLocation>
</comment>
<keyword evidence="7" id="KW-0206">Cytoskeleton</keyword>
<feature type="compositionally biased region" description="Polar residues" evidence="8">
    <location>
        <begin position="1"/>
        <end position="19"/>
    </location>
</feature>
<dbReference type="InterPro" id="IPR057599">
    <property type="entry name" value="TORTIFOLIA1/TORL1-2_C"/>
</dbReference>
<dbReference type="GO" id="GO:0010005">
    <property type="term" value="C:cortical microtubule, transverse to long axis"/>
    <property type="evidence" value="ECO:0007669"/>
    <property type="project" value="TreeGrafter"/>
</dbReference>
<dbReference type="GO" id="GO:0008017">
    <property type="term" value="F:microtubule binding"/>
    <property type="evidence" value="ECO:0007669"/>
    <property type="project" value="InterPro"/>
</dbReference>
<organism evidence="10">
    <name type="scientific">Davidia involucrata</name>
    <name type="common">Dove tree</name>
    <dbReference type="NCBI Taxonomy" id="16924"/>
    <lineage>
        <taxon>Eukaryota</taxon>
        <taxon>Viridiplantae</taxon>
        <taxon>Streptophyta</taxon>
        <taxon>Embryophyta</taxon>
        <taxon>Tracheophyta</taxon>
        <taxon>Spermatophyta</taxon>
        <taxon>Magnoliopsida</taxon>
        <taxon>eudicotyledons</taxon>
        <taxon>Gunneridae</taxon>
        <taxon>Pentapetalae</taxon>
        <taxon>asterids</taxon>
        <taxon>Cornales</taxon>
        <taxon>Nyssaceae</taxon>
        <taxon>Davidia</taxon>
    </lineage>
</organism>
<keyword evidence="4" id="KW-0493">Microtubule</keyword>
<feature type="region of interest" description="Disordered" evidence="8">
    <location>
        <begin position="450"/>
        <end position="478"/>
    </location>
</feature>
<evidence type="ECO:0000256" key="4">
    <source>
        <dbReference type="ARBA" id="ARBA00022701"/>
    </source>
</evidence>
<proteinExistence type="predicted"/>
<dbReference type="InterPro" id="IPR011989">
    <property type="entry name" value="ARM-like"/>
</dbReference>
<feature type="compositionally biased region" description="Low complexity" evidence="8">
    <location>
        <begin position="21"/>
        <end position="42"/>
    </location>
</feature>
<dbReference type="FunFam" id="1.25.10.10:FF:000339">
    <property type="entry name" value="Microtubule-associated protein TORTIFOLIA1"/>
    <property type="match status" value="1"/>
</dbReference>
<accession>A0A5B6ZP01</accession>
<keyword evidence="5" id="KW-0677">Repeat</keyword>
<dbReference type="Pfam" id="PF24713">
    <property type="entry name" value="TOR1L1_C"/>
    <property type="match status" value="1"/>
</dbReference>
<keyword evidence="2" id="KW-0963">Cytoplasm</keyword>
<dbReference type="EMBL" id="GHES01014617">
    <property type="protein sequence ID" value="MPA45176.1"/>
    <property type="molecule type" value="Transcribed_RNA"/>
</dbReference>
<evidence type="ECO:0000256" key="3">
    <source>
        <dbReference type="ARBA" id="ARBA00022553"/>
    </source>
</evidence>
<evidence type="ECO:0000256" key="5">
    <source>
        <dbReference type="ARBA" id="ARBA00022737"/>
    </source>
</evidence>
<dbReference type="InterPro" id="IPR016024">
    <property type="entry name" value="ARM-type_fold"/>
</dbReference>
<evidence type="ECO:0000256" key="6">
    <source>
        <dbReference type="ARBA" id="ARBA00023054"/>
    </source>
</evidence>
<keyword evidence="6" id="KW-0175">Coiled coil</keyword>
<protein>
    <submittedName>
        <fullName evidence="10">Putative microtubule-associated protein TORTIFOLIA1</fullName>
    </submittedName>
</protein>
<dbReference type="PANTHER" id="PTHR31355">
    <property type="entry name" value="MICROTUBULE-ASSOCIATED PROTEIN TORTIFOLIA1"/>
    <property type="match status" value="1"/>
</dbReference>
<dbReference type="SMART" id="SM01349">
    <property type="entry name" value="TOG"/>
    <property type="match status" value="1"/>
</dbReference>
<evidence type="ECO:0000256" key="1">
    <source>
        <dbReference type="ARBA" id="ARBA00004245"/>
    </source>
</evidence>
<evidence type="ECO:0000256" key="8">
    <source>
        <dbReference type="SAM" id="MobiDB-lite"/>
    </source>
</evidence>
<feature type="domain" description="TOG" evidence="9">
    <location>
        <begin position="76"/>
        <end position="317"/>
    </location>
</feature>
<dbReference type="SUPFAM" id="SSF48371">
    <property type="entry name" value="ARM repeat"/>
    <property type="match status" value="1"/>
</dbReference>
<dbReference type="FunFam" id="1.25.10.10:FF:000224">
    <property type="entry name" value="Microtubule-associated protein TORTIFOLIA1"/>
    <property type="match status" value="1"/>
</dbReference>
<dbReference type="Pfam" id="PF24714">
    <property type="entry name" value="TOR1L1_N"/>
    <property type="match status" value="1"/>
</dbReference>
<dbReference type="Gene3D" id="1.25.10.10">
    <property type="entry name" value="Leucine-rich Repeat Variant"/>
    <property type="match status" value="2"/>
</dbReference>
<name>A0A5B6ZP01_DAVIN</name>
<sequence length="899" mass="97682">MLLQTSTKPTMSSQAPKSSRPSKSPNQPSSTTPSRSSSSSLSSHLAMIELKQRILTSLSKLSDRDTHQIAVEDLEKIIQTLSPDGVSMLLNCLYDATNDPKPAVKKESLRLLAVLCAAHGDSTATHLTKIIAHIVRRLKDSDSGVRDSCRDAIGALSSQYLKGEGDNGGLGSVVSLFVKPLFEAMGEQNKGVQAGSAMCMAKMVESASDTPIAAFQKLCPRICKYLNNPNFLAKAALLPVVSSLSQVGAIAPQSLEPLLQSIHEFLGSTDWATRKAAADTLSALALHSSNLITDGAASTLTLLEACRFDKIKPVRDSMIEALQLWKKIAGKGGDGVSDDQKASSHGRLNNGENFEPSELSEKKDMEVPNPGEIRTEALAKDSSNGLSPSDSSSKAKGGNISDKAVGILKKKAPALTDKELNLEFFQKLERRGSGDFPVEVVVPRRCLNSSNLHNEGESEPNDTETRRMSKGNCQPDDGSVNIKYRNVERETAGVSFRQRDFDDFARDKWAEERVNGKGNWLAIQRQLLQLERQQAHLMNMLQDFMGGSHDSMVTLENRVRGLERVVEDMAQDLSISSGRRGTNFMMGFEGSSNRPLGKYNGFSDYTMKLGRGGDGRIPFGERFASSDGIALGMRGRGPSWRSDVSEAWDFHTYGRNGQMGSRRALGGGPIDGRSPKSDHDNDQVGSRRAWDKGSGPVRFGEGPSARSVWQASKDEATLEAIRVAGEDNGTARSARAAIPELTAEAMGDDNIVPERDPIWASWSNAMDALHVGDIDSAYAEVLSTGDDLLLVKLMDRSGPVVDQLSNEVASEVLHAVAQFLLEQNLFDICLSWIQQLVDILVEGPDILGTPMEVKRELLLNLHEASSIIDLPDDWEGVTPDQLLLQLASAWGVDLQQLEK</sequence>
<dbReference type="PANTHER" id="PTHR31355:SF7">
    <property type="entry name" value="MICROTUBULE-ASSOCIATED PROTEIN TORTIFOLIA1"/>
    <property type="match status" value="1"/>
</dbReference>
<gene>
    <name evidence="10" type="ORF">Din_014617</name>
</gene>
<evidence type="ECO:0000256" key="7">
    <source>
        <dbReference type="ARBA" id="ARBA00023212"/>
    </source>
</evidence>
<evidence type="ECO:0000259" key="9">
    <source>
        <dbReference type="SMART" id="SM01349"/>
    </source>
</evidence>
<dbReference type="GO" id="GO:0010031">
    <property type="term" value="P:circumnutation"/>
    <property type="evidence" value="ECO:0007669"/>
    <property type="project" value="TreeGrafter"/>
</dbReference>
<reference evidence="10" key="1">
    <citation type="submission" date="2019-08" db="EMBL/GenBank/DDBJ databases">
        <title>Reference gene set and small RNA set construction with multiple tissues from Davidia involucrata Baill.</title>
        <authorList>
            <person name="Yang H."/>
            <person name="Zhou C."/>
            <person name="Li G."/>
            <person name="Wang J."/>
            <person name="Gao P."/>
            <person name="Wang M."/>
            <person name="Wang R."/>
            <person name="Zhao Y."/>
        </authorList>
    </citation>
    <scope>NUCLEOTIDE SEQUENCE</scope>
    <source>
        <tissue evidence="10">Mixed with DoveR01_LX</tissue>
    </source>
</reference>
<feature type="region of interest" description="Disordered" evidence="8">
    <location>
        <begin position="1"/>
        <end position="42"/>
    </location>
</feature>
<feature type="compositionally biased region" description="Basic and acidic residues" evidence="8">
    <location>
        <begin position="673"/>
        <end position="682"/>
    </location>
</feature>
<dbReference type="AlphaFoldDB" id="A0A5B6ZP01"/>
<dbReference type="InterPro" id="IPR057600">
    <property type="entry name" value="TORTIFOLIA1/SINE1-2_N"/>
</dbReference>
<dbReference type="InterPro" id="IPR033337">
    <property type="entry name" value="TORTIFOLIA1/SINE1-2"/>
</dbReference>
<evidence type="ECO:0000313" key="10">
    <source>
        <dbReference type="EMBL" id="MPA45176.1"/>
    </source>
</evidence>
<feature type="region of interest" description="Disordered" evidence="8">
    <location>
        <begin position="656"/>
        <end position="708"/>
    </location>
</feature>
<feature type="region of interest" description="Disordered" evidence="8">
    <location>
        <begin position="331"/>
        <end position="399"/>
    </location>
</feature>
<dbReference type="GO" id="GO:0009826">
    <property type="term" value="P:unidimensional cell growth"/>
    <property type="evidence" value="ECO:0007669"/>
    <property type="project" value="TreeGrafter"/>
</dbReference>
<evidence type="ECO:0000256" key="2">
    <source>
        <dbReference type="ARBA" id="ARBA00022490"/>
    </source>
</evidence>
<dbReference type="InterPro" id="IPR034085">
    <property type="entry name" value="TOG"/>
</dbReference>